<dbReference type="InterPro" id="IPR014729">
    <property type="entry name" value="Rossmann-like_a/b/a_fold"/>
</dbReference>
<keyword evidence="3 8" id="KW-0436">Ligase</keyword>
<comment type="function">
    <text evidence="8">Ligates lysine onto the cytidine present at position 34 of the AUA codon-specific tRNA(Ile) that contains the anticodon CAU, in an ATP-dependent manner. Cytidine is converted to lysidine, thus changing the amino acid specificity of the tRNA from methionine to isoleucine.</text>
</comment>
<dbReference type="EMBL" id="BMFR01000014">
    <property type="protein sequence ID" value="GGG81973.1"/>
    <property type="molecule type" value="Genomic_DNA"/>
</dbReference>
<dbReference type="NCBIfam" id="TIGR02433">
    <property type="entry name" value="lysidine_TilS_C"/>
    <property type="match status" value="1"/>
</dbReference>
<comment type="domain">
    <text evidence="8">The N-terminal region contains the highly conserved SGGXDS motif, predicted to be a P-loop motif involved in ATP binding.</text>
</comment>
<dbReference type="Pfam" id="PF01171">
    <property type="entry name" value="ATP_bind_3"/>
    <property type="match status" value="1"/>
</dbReference>
<dbReference type="GO" id="GO:0006400">
    <property type="term" value="P:tRNA modification"/>
    <property type="evidence" value="ECO:0007669"/>
    <property type="project" value="UniProtKB-UniRule"/>
</dbReference>
<keyword evidence="2 8" id="KW-0963">Cytoplasm</keyword>
<evidence type="ECO:0000256" key="7">
    <source>
        <dbReference type="ARBA" id="ARBA00048539"/>
    </source>
</evidence>
<dbReference type="InterPro" id="IPR012796">
    <property type="entry name" value="Lysidine-tRNA-synth_C"/>
</dbReference>
<evidence type="ECO:0000313" key="10">
    <source>
        <dbReference type="EMBL" id="GGG81973.1"/>
    </source>
</evidence>
<dbReference type="SMART" id="SM00977">
    <property type="entry name" value="TilS_C"/>
    <property type="match status" value="1"/>
</dbReference>
<reference evidence="10" key="1">
    <citation type="journal article" date="2014" name="Int. J. Syst. Evol. Microbiol.">
        <title>Complete genome sequence of Corynebacterium casei LMG S-19264T (=DSM 44701T), isolated from a smear-ripened cheese.</title>
        <authorList>
            <consortium name="US DOE Joint Genome Institute (JGI-PGF)"/>
            <person name="Walter F."/>
            <person name="Albersmeier A."/>
            <person name="Kalinowski J."/>
            <person name="Ruckert C."/>
        </authorList>
    </citation>
    <scope>NUCLEOTIDE SEQUENCE</scope>
    <source>
        <strain evidence="10">CGMCC 1.12754</strain>
    </source>
</reference>
<dbReference type="NCBIfam" id="TIGR02432">
    <property type="entry name" value="lysidine_TilS_N"/>
    <property type="match status" value="1"/>
</dbReference>
<dbReference type="Gene3D" id="3.40.50.620">
    <property type="entry name" value="HUPs"/>
    <property type="match status" value="1"/>
</dbReference>
<sequence>MRQSVISFIQKHKLLSPHKTILVGVSGGPDSMALLHFLCSIQNDWGLKIVAVAIDHQLRGDESRGDIDYVKLMCEKWNIDFYGTSVDVPSYKIDRQVGTELAARELRYGVFAEQMKKYNADYLALGHHGDDQVETMLMGITRYANSRALGGIPVKRNFSTGKIIRPLLCVSRMEIERYCSRNHIIPRRDSSNEETDFTRNYFRKYIVPLLKEQNRNIHTTVQHLSESLQDDEQFLMKEAHNLFKKVILTDEKNNRASLEISEFETYCRALQRRVYHLILNYLYDELPNHLSYMHEEQFFALLKSNKANARIDFPHGLIVEKSYQRLNFYFSNHDQKLYPFHKTITLPGKTDLPNGSKLMAIHTEDPEAQSERNYLCGVDQVDLPLHIRTRRAGDRMRWAGLNGSKKVKDIFIDAKIPVNERDKWPIVTDNNGEILWLIGLKKGTPARKTKSTSFIQLYYDNGNL</sequence>
<keyword evidence="6 8" id="KW-0067">ATP-binding</keyword>
<comment type="subcellular location">
    <subcellularLocation>
        <location evidence="1 8">Cytoplasm</location>
    </subcellularLocation>
</comment>
<feature type="binding site" evidence="8">
    <location>
        <begin position="26"/>
        <end position="31"/>
    </location>
    <ligand>
        <name>ATP</name>
        <dbReference type="ChEBI" id="CHEBI:30616"/>
    </ligand>
</feature>
<dbReference type="GO" id="GO:0032267">
    <property type="term" value="F:tRNA(Ile)-lysidine synthase activity"/>
    <property type="evidence" value="ECO:0007669"/>
    <property type="project" value="UniProtKB-EC"/>
</dbReference>
<dbReference type="SUPFAM" id="SSF52402">
    <property type="entry name" value="Adenine nucleotide alpha hydrolases-like"/>
    <property type="match status" value="1"/>
</dbReference>
<dbReference type="AlphaFoldDB" id="A0A917HKL2"/>
<evidence type="ECO:0000256" key="6">
    <source>
        <dbReference type="ARBA" id="ARBA00022840"/>
    </source>
</evidence>
<dbReference type="CDD" id="cd01992">
    <property type="entry name" value="TilS_N"/>
    <property type="match status" value="1"/>
</dbReference>
<evidence type="ECO:0000256" key="1">
    <source>
        <dbReference type="ARBA" id="ARBA00004496"/>
    </source>
</evidence>
<dbReference type="Pfam" id="PF11734">
    <property type="entry name" value="TilS_C"/>
    <property type="match status" value="1"/>
</dbReference>
<gene>
    <name evidence="8 10" type="primary">tilS</name>
    <name evidence="10" type="ORF">GCM10011398_29310</name>
</gene>
<comment type="catalytic activity">
    <reaction evidence="7 8">
        <text>cytidine(34) in tRNA(Ile2) + L-lysine + ATP = lysidine(34) in tRNA(Ile2) + AMP + diphosphate + H(+)</text>
        <dbReference type="Rhea" id="RHEA:43744"/>
        <dbReference type="Rhea" id="RHEA-COMP:10625"/>
        <dbReference type="Rhea" id="RHEA-COMP:10670"/>
        <dbReference type="ChEBI" id="CHEBI:15378"/>
        <dbReference type="ChEBI" id="CHEBI:30616"/>
        <dbReference type="ChEBI" id="CHEBI:32551"/>
        <dbReference type="ChEBI" id="CHEBI:33019"/>
        <dbReference type="ChEBI" id="CHEBI:82748"/>
        <dbReference type="ChEBI" id="CHEBI:83665"/>
        <dbReference type="ChEBI" id="CHEBI:456215"/>
        <dbReference type="EC" id="6.3.4.19"/>
    </reaction>
</comment>
<keyword evidence="11" id="KW-1185">Reference proteome</keyword>
<dbReference type="PANTHER" id="PTHR43033">
    <property type="entry name" value="TRNA(ILE)-LYSIDINE SYNTHASE-RELATED"/>
    <property type="match status" value="1"/>
</dbReference>
<name>A0A917HKL2_9BACI</name>
<evidence type="ECO:0000256" key="2">
    <source>
        <dbReference type="ARBA" id="ARBA00022490"/>
    </source>
</evidence>
<dbReference type="SUPFAM" id="SSF82829">
    <property type="entry name" value="MesJ substrate recognition domain-like"/>
    <property type="match status" value="1"/>
</dbReference>
<dbReference type="SUPFAM" id="SSF56037">
    <property type="entry name" value="PheT/TilS domain"/>
    <property type="match status" value="1"/>
</dbReference>
<dbReference type="InterPro" id="IPR011063">
    <property type="entry name" value="TilS/TtcA_N"/>
</dbReference>
<dbReference type="GO" id="GO:0005737">
    <property type="term" value="C:cytoplasm"/>
    <property type="evidence" value="ECO:0007669"/>
    <property type="project" value="UniProtKB-SubCell"/>
</dbReference>
<evidence type="ECO:0000256" key="5">
    <source>
        <dbReference type="ARBA" id="ARBA00022741"/>
    </source>
</evidence>
<proteinExistence type="inferred from homology"/>
<feature type="domain" description="Lysidine-tRNA(Ile) synthetase C-terminal" evidence="9">
    <location>
        <begin position="385"/>
        <end position="459"/>
    </location>
</feature>
<evidence type="ECO:0000256" key="4">
    <source>
        <dbReference type="ARBA" id="ARBA00022694"/>
    </source>
</evidence>
<dbReference type="GO" id="GO:0005524">
    <property type="term" value="F:ATP binding"/>
    <property type="evidence" value="ECO:0007669"/>
    <property type="project" value="UniProtKB-UniRule"/>
</dbReference>
<organism evidence="10 11">
    <name type="scientific">Virgibacillus oceani</name>
    <dbReference type="NCBI Taxonomy" id="1479511"/>
    <lineage>
        <taxon>Bacteria</taxon>
        <taxon>Bacillati</taxon>
        <taxon>Bacillota</taxon>
        <taxon>Bacilli</taxon>
        <taxon>Bacillales</taxon>
        <taxon>Bacillaceae</taxon>
        <taxon>Virgibacillus</taxon>
    </lineage>
</organism>
<dbReference type="Proteomes" id="UP000622860">
    <property type="component" value="Unassembled WGS sequence"/>
</dbReference>
<dbReference type="InterPro" id="IPR012094">
    <property type="entry name" value="tRNA_Ile_lys_synt"/>
</dbReference>
<evidence type="ECO:0000313" key="11">
    <source>
        <dbReference type="Proteomes" id="UP000622860"/>
    </source>
</evidence>
<protein>
    <recommendedName>
        <fullName evidence="8">tRNA(Ile)-lysidine synthase</fullName>
        <ecNumber evidence="8">6.3.4.19</ecNumber>
    </recommendedName>
    <alternativeName>
        <fullName evidence="8">tRNA(Ile)-2-lysyl-cytidine synthase</fullName>
    </alternativeName>
    <alternativeName>
        <fullName evidence="8">tRNA(Ile)-lysidine synthetase</fullName>
    </alternativeName>
</protein>
<dbReference type="EC" id="6.3.4.19" evidence="8"/>
<evidence type="ECO:0000259" key="9">
    <source>
        <dbReference type="SMART" id="SM00977"/>
    </source>
</evidence>
<dbReference type="InterPro" id="IPR012795">
    <property type="entry name" value="tRNA_Ile_lys_synt_N"/>
</dbReference>
<dbReference type="PANTHER" id="PTHR43033:SF1">
    <property type="entry name" value="TRNA(ILE)-LYSIDINE SYNTHASE-RELATED"/>
    <property type="match status" value="1"/>
</dbReference>
<evidence type="ECO:0000256" key="8">
    <source>
        <dbReference type="HAMAP-Rule" id="MF_01161"/>
    </source>
</evidence>
<comment type="similarity">
    <text evidence="8">Belongs to the tRNA(Ile)-lysidine synthase family.</text>
</comment>
<keyword evidence="5 8" id="KW-0547">Nucleotide-binding</keyword>
<accession>A0A917HKL2</accession>
<dbReference type="Gene3D" id="3.30.465.60">
    <property type="match status" value="1"/>
</dbReference>
<dbReference type="HAMAP" id="MF_01161">
    <property type="entry name" value="tRNA_Ile_lys_synt"/>
    <property type="match status" value="1"/>
</dbReference>
<comment type="caution">
    <text evidence="10">The sequence shown here is derived from an EMBL/GenBank/DDBJ whole genome shotgun (WGS) entry which is preliminary data.</text>
</comment>
<dbReference type="RefSeq" id="WP_188456130.1">
    <property type="nucleotide sequence ID" value="NZ_BMFR01000014.1"/>
</dbReference>
<reference evidence="10" key="2">
    <citation type="submission" date="2020-09" db="EMBL/GenBank/DDBJ databases">
        <authorList>
            <person name="Sun Q."/>
            <person name="Zhou Y."/>
        </authorList>
    </citation>
    <scope>NUCLEOTIDE SEQUENCE</scope>
    <source>
        <strain evidence="10">CGMCC 1.12754</strain>
    </source>
</reference>
<keyword evidence="4 8" id="KW-0819">tRNA processing</keyword>
<evidence type="ECO:0000256" key="3">
    <source>
        <dbReference type="ARBA" id="ARBA00022598"/>
    </source>
</evidence>